<evidence type="ECO:0000313" key="1">
    <source>
        <dbReference type="EMBL" id="MBD1373512.1"/>
    </source>
</evidence>
<accession>A0A926NC29</accession>
<gene>
    <name evidence="1" type="ORF">IC620_14250</name>
</gene>
<evidence type="ECO:0000313" key="2">
    <source>
        <dbReference type="Proteomes" id="UP000661691"/>
    </source>
</evidence>
<name>A0A926NC29_9BACL</name>
<dbReference type="Proteomes" id="UP000661691">
    <property type="component" value="Unassembled WGS sequence"/>
</dbReference>
<dbReference type="RefSeq" id="WP_191142579.1">
    <property type="nucleotide sequence ID" value="NZ_JACXAH010000026.1"/>
</dbReference>
<reference evidence="1" key="1">
    <citation type="submission" date="2020-09" db="EMBL/GenBank/DDBJ databases">
        <title>A novel bacterium of genus Hazenella, isolated from South China Sea.</title>
        <authorList>
            <person name="Huang H."/>
            <person name="Mo K."/>
            <person name="Hu Y."/>
        </authorList>
    </citation>
    <scope>NUCLEOTIDE SEQUENCE</scope>
    <source>
        <strain evidence="1">IB182357</strain>
    </source>
</reference>
<dbReference type="InterPro" id="IPR019270">
    <property type="entry name" value="DUF2283"/>
</dbReference>
<dbReference type="Pfam" id="PF10049">
    <property type="entry name" value="DUF2283"/>
    <property type="match status" value="1"/>
</dbReference>
<keyword evidence="2" id="KW-1185">Reference proteome</keyword>
<protein>
    <submittedName>
        <fullName evidence="1">DUF2283 domain-containing protein</fullName>
    </submittedName>
</protein>
<proteinExistence type="predicted"/>
<comment type="caution">
    <text evidence="1">The sequence shown here is derived from an EMBL/GenBank/DDBJ whole genome shotgun (WGS) entry which is preliminary data.</text>
</comment>
<sequence length="137" mass="16218">MRKSILTYHAQVNMGYLYLISKRVPHGHCRELDEDSELILDFDKNNKLIGVEFFPNNSHKIRELIRGNKQFDKKYKNENMYYVLQLSKGDAKVTLQLEEQDIHFIFGNEQLDDLLAIEIYATEDYDELFLIGDKTVR</sequence>
<dbReference type="AlphaFoldDB" id="A0A926NC29"/>
<organism evidence="1 2">
    <name type="scientific">Polycladospora coralii</name>
    <dbReference type="NCBI Taxonomy" id="2771432"/>
    <lineage>
        <taxon>Bacteria</taxon>
        <taxon>Bacillati</taxon>
        <taxon>Bacillota</taxon>
        <taxon>Bacilli</taxon>
        <taxon>Bacillales</taxon>
        <taxon>Thermoactinomycetaceae</taxon>
        <taxon>Polycladospora</taxon>
    </lineage>
</organism>
<dbReference type="PIRSF" id="PIRSF021389">
    <property type="entry name" value="UCP021389"/>
    <property type="match status" value="1"/>
</dbReference>
<dbReference type="EMBL" id="JACXAH010000026">
    <property type="protein sequence ID" value="MBD1373512.1"/>
    <property type="molecule type" value="Genomic_DNA"/>
</dbReference>
<dbReference type="InterPro" id="IPR016789">
    <property type="entry name" value="UCP021389"/>
</dbReference>